<name>A0A9Q8PLN5_PASFU</name>
<dbReference type="RefSeq" id="XP_047769073.1">
    <property type="nucleotide sequence ID" value="XM_047912644.1"/>
</dbReference>
<dbReference type="PANTHER" id="PTHR35152:SF1">
    <property type="entry name" value="DOMAIN SIGNALLING PROTEIN, PUTATIVE (AFU_ORTHOLOGUE AFUA_5G11310)-RELATED"/>
    <property type="match status" value="1"/>
</dbReference>
<reference evidence="4" key="2">
    <citation type="journal article" date="2022" name="Microb. Genom.">
        <title>A chromosome-scale genome assembly of the tomato pathogen Cladosporium fulvum reveals a compartmentalized genome architecture and the presence of a dispensable chromosome.</title>
        <authorList>
            <person name="Zaccaron A.Z."/>
            <person name="Chen L.H."/>
            <person name="Samaras A."/>
            <person name="Stergiopoulos I."/>
        </authorList>
    </citation>
    <scope>NUCLEOTIDE SEQUENCE</scope>
    <source>
        <strain evidence="4">Race5_Kim</strain>
    </source>
</reference>
<feature type="compositionally biased region" description="Basic and acidic residues" evidence="1">
    <location>
        <begin position="717"/>
        <end position="745"/>
    </location>
</feature>
<keyword evidence="2" id="KW-0472">Membrane</keyword>
<keyword evidence="2" id="KW-0812">Transmembrane</keyword>
<dbReference type="GeneID" id="71993374"/>
<dbReference type="Proteomes" id="UP000756132">
    <property type="component" value="Chromosome 12"/>
</dbReference>
<feature type="domain" description="MHYT" evidence="3">
    <location>
        <begin position="13"/>
        <end position="216"/>
    </location>
</feature>
<gene>
    <name evidence="4" type="ORF">CLAFUR5_13496</name>
</gene>
<dbReference type="Pfam" id="PF03707">
    <property type="entry name" value="MHYT"/>
    <property type="match status" value="2"/>
</dbReference>
<evidence type="ECO:0000256" key="1">
    <source>
        <dbReference type="SAM" id="MobiDB-lite"/>
    </source>
</evidence>
<feature type="transmembrane region" description="Helical" evidence="2">
    <location>
        <begin position="16"/>
        <end position="36"/>
    </location>
</feature>
<evidence type="ECO:0000259" key="3">
    <source>
        <dbReference type="PROSITE" id="PS50924"/>
    </source>
</evidence>
<protein>
    <recommendedName>
        <fullName evidence="3">MHYT domain-containing protein</fullName>
    </recommendedName>
</protein>
<evidence type="ECO:0000313" key="5">
    <source>
        <dbReference type="Proteomes" id="UP000756132"/>
    </source>
</evidence>
<dbReference type="PROSITE" id="PS50924">
    <property type="entry name" value="MHYT"/>
    <property type="match status" value="1"/>
</dbReference>
<keyword evidence="2" id="KW-1133">Transmembrane helix</keyword>
<feature type="transmembrane region" description="Helical" evidence="2">
    <location>
        <begin position="122"/>
        <end position="143"/>
    </location>
</feature>
<reference evidence="4" key="1">
    <citation type="submission" date="2021-12" db="EMBL/GenBank/DDBJ databases">
        <authorList>
            <person name="Zaccaron A."/>
            <person name="Stergiopoulos I."/>
        </authorList>
    </citation>
    <scope>NUCLEOTIDE SEQUENCE</scope>
    <source>
        <strain evidence="4">Race5_Kim</strain>
    </source>
</reference>
<dbReference type="PANTHER" id="PTHR35152">
    <property type="entry name" value="DOMAIN SIGNALLING PROTEIN, PUTATIVE (AFU_ORTHOLOGUE AFUA_5G11310)-RELATED"/>
    <property type="match status" value="1"/>
</dbReference>
<sequence length="828" mass="92052">MSYSIGDVVPSSFEPGIVAGSYFASLCGCLLTVEILHRRGTALLNWRSWLETLACAVSMGLVGIWCMHFIGNRAIILGDGDPGIQLVYNSGYTVLSVVLPVTGLIIAFSAAEFPSRLPWFHWTALACTGIFAGLSIVGMHYLGNFGVSNYVLHYSPRFLAASIIIAIGDCLTVLVLFYSLREKWISSWWKRVLCAMSLAGGVSAMHFTASTSCIYHLQSFNSDSKNSSRDIQVIVAGVMCGAAAFLVMGFLLISRSRDRLLRNRSQKVTLACAIFDPAGRILVTTEGALPSREITDKYHHRTFEEEFDTAHPVFQWVFRVTHNWVGVGDLIPKMRSHLNAQKHSEIGERPSSSQASSIYDAGTYSNYEILFEERFCTAAANIAMSLNIPIEQLGVLYDRIIQTGTLKAEDKISKRATQGEEPTPSQLEAALRLSIFGKGLVLFLVREASHEDTDKLLNAGMRFATVHHVTRNISYAMQIPQPCLESHLSGLKRYVENLQTTEKPGTWLSFFALIPKPNSKGFDVVVKKDARDQLPDVQLLPRHPDQSQVTFLNRLDGQRINSILALLEDRAGKLASTLTVEETWFGRDLRNKMLELIQPFPREWTEQARFWSKQLVAHYSHPLQNRSTVTTMYAFTVIGDMHASIDASQTLGRIPRTFFEARHRCYAGSPDHALLARDIHQAFAPLFARKLPKRHRKAKLSVALADNPIARLTKTSTGDRRSTRDSSLDHGDDNSSMHELVDRPLHPSGSSRNSERNRANTWGGILVNSETVVKTDSKHDFPHDGLGPVGLPMGMRVAVGTAEPDITFVNELVGITRERFLPAAKSLI</sequence>
<feature type="transmembrane region" description="Helical" evidence="2">
    <location>
        <begin position="90"/>
        <end position="110"/>
    </location>
</feature>
<dbReference type="EMBL" id="CP090174">
    <property type="protein sequence ID" value="UJO24707.1"/>
    <property type="molecule type" value="Genomic_DNA"/>
</dbReference>
<dbReference type="OrthoDB" id="264015at2759"/>
<feature type="transmembrane region" description="Helical" evidence="2">
    <location>
        <begin position="231"/>
        <end position="253"/>
    </location>
</feature>
<feature type="transmembrane region" description="Helical" evidence="2">
    <location>
        <begin position="158"/>
        <end position="180"/>
    </location>
</feature>
<dbReference type="KEGG" id="ffu:CLAFUR5_13496"/>
<feature type="transmembrane region" description="Helical" evidence="2">
    <location>
        <begin position="48"/>
        <end position="70"/>
    </location>
</feature>
<keyword evidence="5" id="KW-1185">Reference proteome</keyword>
<proteinExistence type="predicted"/>
<dbReference type="AlphaFoldDB" id="A0A9Q8PLN5"/>
<feature type="region of interest" description="Disordered" evidence="1">
    <location>
        <begin position="713"/>
        <end position="761"/>
    </location>
</feature>
<accession>A0A9Q8PLN5</accession>
<evidence type="ECO:0000256" key="2">
    <source>
        <dbReference type="SAM" id="Phobius"/>
    </source>
</evidence>
<organism evidence="4 5">
    <name type="scientific">Passalora fulva</name>
    <name type="common">Tomato leaf mold</name>
    <name type="synonym">Cladosporium fulvum</name>
    <dbReference type="NCBI Taxonomy" id="5499"/>
    <lineage>
        <taxon>Eukaryota</taxon>
        <taxon>Fungi</taxon>
        <taxon>Dikarya</taxon>
        <taxon>Ascomycota</taxon>
        <taxon>Pezizomycotina</taxon>
        <taxon>Dothideomycetes</taxon>
        <taxon>Dothideomycetidae</taxon>
        <taxon>Mycosphaerellales</taxon>
        <taxon>Mycosphaerellaceae</taxon>
        <taxon>Fulvia</taxon>
    </lineage>
</organism>
<evidence type="ECO:0000313" key="4">
    <source>
        <dbReference type="EMBL" id="UJO24707.1"/>
    </source>
</evidence>
<dbReference type="InterPro" id="IPR005330">
    <property type="entry name" value="MHYT_dom"/>
</dbReference>